<evidence type="ECO:0000259" key="10">
    <source>
        <dbReference type="Pfam" id="PF04316"/>
    </source>
</evidence>
<evidence type="ECO:0000256" key="3">
    <source>
        <dbReference type="ARBA" id="ARBA00022491"/>
    </source>
</evidence>
<feature type="domain" description="Anti-sigma-28 factor FlgM C-terminal" evidence="10">
    <location>
        <begin position="45"/>
        <end position="80"/>
    </location>
</feature>
<dbReference type="Pfam" id="PF04316">
    <property type="entry name" value="FlgM"/>
    <property type="match status" value="1"/>
</dbReference>
<feature type="compositionally biased region" description="Polar residues" evidence="9">
    <location>
        <begin position="1"/>
        <end position="23"/>
    </location>
</feature>
<protein>
    <recommendedName>
        <fullName evidence="2">Negative regulator of flagellin synthesis</fullName>
    </recommendedName>
    <alternativeName>
        <fullName evidence="8">Anti-sigma-28 factor</fullName>
    </alternativeName>
</protein>
<dbReference type="GO" id="GO:0045892">
    <property type="term" value="P:negative regulation of DNA-templated transcription"/>
    <property type="evidence" value="ECO:0007669"/>
    <property type="project" value="InterPro"/>
</dbReference>
<dbReference type="AlphaFoldDB" id="A0A3R9N8R1"/>
<gene>
    <name evidence="12" type="primary">flgM</name>
    <name evidence="12" type="ORF">EJE24_21715</name>
    <name evidence="11" type="ORF">NGC28_21145</name>
</gene>
<proteinExistence type="inferred from homology"/>
<evidence type="ECO:0000313" key="13">
    <source>
        <dbReference type="Proteomes" id="UP000276389"/>
    </source>
</evidence>
<dbReference type="RefSeq" id="WP_119937891.1">
    <property type="nucleotide sequence ID" value="NZ_CAMLPR010000007.1"/>
</dbReference>
<evidence type="ECO:0000256" key="9">
    <source>
        <dbReference type="SAM" id="MobiDB-lite"/>
    </source>
</evidence>
<comment type="function">
    <text evidence="7">Responsible for the coupling of flagellin expression to flagellar assembly by preventing expression of the flagellin genes when a component of the middle class of proteins is defective. It negatively regulates flagellar genes by inhibiting the activity of FliA by directly binding to FliA.</text>
</comment>
<dbReference type="NCBIfam" id="TIGR03824">
    <property type="entry name" value="FlgM_jcvi"/>
    <property type="match status" value="1"/>
</dbReference>
<dbReference type="OrthoDB" id="6604101at2"/>
<keyword evidence="12" id="KW-0282">Flagellum</keyword>
<feature type="region of interest" description="Disordered" evidence="9">
    <location>
        <begin position="1"/>
        <end position="31"/>
    </location>
</feature>
<evidence type="ECO:0000256" key="4">
    <source>
        <dbReference type="ARBA" id="ARBA00022795"/>
    </source>
</evidence>
<dbReference type="EMBL" id="JAMWJU010000008">
    <property type="protein sequence ID" value="MEB7544946.1"/>
    <property type="molecule type" value="Genomic_DNA"/>
</dbReference>
<dbReference type="InterPro" id="IPR031316">
    <property type="entry name" value="FlgM_C"/>
</dbReference>
<sequence>MKVTSTQYAMTSAVNQASSTTPTRAAGTEEMKTTRTAAIDPVLGDAQTQLAALPEVDMARVASMKDAIANGKISVDIDSLTSAIEKYYQR</sequence>
<comment type="caution">
    <text evidence="12">The sequence shown here is derived from an EMBL/GenBank/DDBJ whole genome shotgun (WGS) entry which is preliminary data.</text>
</comment>
<accession>A0A3R9N8R1</accession>
<evidence type="ECO:0000256" key="8">
    <source>
        <dbReference type="ARBA" id="ARBA00030117"/>
    </source>
</evidence>
<evidence type="ECO:0000313" key="12">
    <source>
        <dbReference type="EMBL" id="RSK63478.1"/>
    </source>
</evidence>
<dbReference type="EMBL" id="RWHU01000011">
    <property type="protein sequence ID" value="RSK63478.1"/>
    <property type="molecule type" value="Genomic_DNA"/>
</dbReference>
<evidence type="ECO:0000256" key="2">
    <source>
        <dbReference type="ARBA" id="ARBA00017823"/>
    </source>
</evidence>
<dbReference type="SUPFAM" id="SSF101498">
    <property type="entry name" value="Anti-sigma factor FlgM"/>
    <property type="match status" value="1"/>
</dbReference>
<keyword evidence="5" id="KW-0805">Transcription regulation</keyword>
<keyword evidence="14" id="KW-1185">Reference proteome</keyword>
<keyword evidence="6" id="KW-0804">Transcription</keyword>
<keyword evidence="12" id="KW-0969">Cilium</keyword>
<keyword evidence="3" id="KW-0678">Repressor</keyword>
<dbReference type="InterPro" id="IPR007412">
    <property type="entry name" value="FlgM"/>
</dbReference>
<name>A0A3R9N8R1_9ENTR</name>
<evidence type="ECO:0000256" key="5">
    <source>
        <dbReference type="ARBA" id="ARBA00023015"/>
    </source>
</evidence>
<dbReference type="InterPro" id="IPR035890">
    <property type="entry name" value="Anti-sigma-28_factor_FlgM_sf"/>
</dbReference>
<reference evidence="11 14" key="2">
    <citation type="submission" date="2022-06" db="EMBL/GenBank/DDBJ databases">
        <title>Whole Genome analysis of Bacterial isolates collected during year 2020 from Guwahati, Assam, India.</title>
        <authorList>
            <person name="Mendem S.K."/>
            <person name="Rakshit O."/>
            <person name="Murugesan D."/>
            <person name="Saikia K."/>
            <person name="Shome R."/>
            <person name="Raisen C."/>
            <person name="Holmes M.A."/>
            <person name="Shome B.R."/>
        </authorList>
    </citation>
    <scope>NUCLEOTIDE SEQUENCE [LARGE SCALE GENOMIC DNA]</scope>
    <source>
        <strain evidence="11 14">Sil NS 53</strain>
    </source>
</reference>
<evidence type="ECO:0000313" key="11">
    <source>
        <dbReference type="EMBL" id="MEB7544946.1"/>
    </source>
</evidence>
<dbReference type="GO" id="GO:0044781">
    <property type="term" value="P:bacterial-type flagellum organization"/>
    <property type="evidence" value="ECO:0007669"/>
    <property type="project" value="UniProtKB-KW"/>
</dbReference>
<keyword evidence="12" id="KW-0966">Cell projection</keyword>
<evidence type="ECO:0000256" key="6">
    <source>
        <dbReference type="ARBA" id="ARBA00023163"/>
    </source>
</evidence>
<reference evidence="12 13" key="1">
    <citation type="submission" date="2018-12" db="EMBL/GenBank/DDBJ databases">
        <title>The Genome Submission of two Enterobacter spp. strains.</title>
        <authorList>
            <person name="Wu W."/>
            <person name="Wei L."/>
            <person name="Feng Y."/>
            <person name="Zong Z."/>
        </authorList>
    </citation>
    <scope>NUCLEOTIDE SEQUENCE [LARGE SCALE GENOMIC DNA]</scope>
    <source>
        <strain evidence="12 13">WCHEHu045002</strain>
    </source>
</reference>
<organism evidence="12 13">
    <name type="scientific">Enterobacter huaxiensis</name>
    <dbReference type="NCBI Taxonomy" id="2494702"/>
    <lineage>
        <taxon>Bacteria</taxon>
        <taxon>Pseudomonadati</taxon>
        <taxon>Pseudomonadota</taxon>
        <taxon>Gammaproteobacteria</taxon>
        <taxon>Enterobacterales</taxon>
        <taxon>Enterobacteriaceae</taxon>
        <taxon>Enterobacter</taxon>
    </lineage>
</organism>
<dbReference type="Proteomes" id="UP000276389">
    <property type="component" value="Unassembled WGS sequence"/>
</dbReference>
<evidence type="ECO:0000256" key="7">
    <source>
        <dbReference type="ARBA" id="ARBA00024739"/>
    </source>
</evidence>
<keyword evidence="4" id="KW-1005">Bacterial flagellum biogenesis</keyword>
<dbReference type="Proteomes" id="UP001310558">
    <property type="component" value="Unassembled WGS sequence"/>
</dbReference>
<comment type="similarity">
    <text evidence="1">Belongs to the FlgM family.</text>
</comment>
<evidence type="ECO:0000256" key="1">
    <source>
        <dbReference type="ARBA" id="ARBA00005322"/>
    </source>
</evidence>
<evidence type="ECO:0000313" key="14">
    <source>
        <dbReference type="Proteomes" id="UP001310558"/>
    </source>
</evidence>